<evidence type="ECO:0000313" key="2">
    <source>
        <dbReference type="EMBL" id="ASG66806.1"/>
    </source>
</evidence>
<reference evidence="2 3" key="1">
    <citation type="submission" date="2017-06" db="EMBL/GenBank/DDBJ databases">
        <title>Complete genome sequence of Idiomarina piscisalsi strain 10PY1A isolated from soil of Soudi Arabia.</title>
        <authorList>
            <person name="Kim M.-C."/>
            <person name="Jung B.K."/>
            <person name="Budiyanto F."/>
            <person name="Nzila A."/>
            <person name="Shin J.-H."/>
        </authorList>
    </citation>
    <scope>NUCLEOTIDE SEQUENCE [LARGE SCALE GENOMIC DNA]</scope>
    <source>
        <strain evidence="2 3">10PY1A</strain>
    </source>
</reference>
<keyword evidence="1" id="KW-0732">Signal</keyword>
<keyword evidence="3" id="KW-1185">Reference proteome</keyword>
<gene>
    <name evidence="2" type="ORF">CEW91_11960</name>
</gene>
<proteinExistence type="predicted"/>
<accession>A0ABM6LW42</accession>
<name>A0ABM6LW42_9GAMM</name>
<sequence>MRYITTLCSSFIYLISFATLAMQSKTGLPQPAEQATLLSNSITNQTVYIDNIEDSGVFTGYVEATSGVQYPIDVYLNGTITLCLKQPPYTEFRVCLSHTLLEQIEGDEKYMDPVNLTERQVLHVFTSGKARVVASTLHYYEYEDLLEFKVAGELSKSQQTLAKRVVKSSVEKAEKAFGSYGQLDHPQVPADLIHITLVEEIGPYQFTALLKSKDFPAKLTTVHARRVDNNDTFKVTFIDKDGLPNLYGYSYQYRPKFYGKPFSGKPIYEICRFDKDDNIQDCGEYWLNLSKYFQDEAERDIFNYMQG</sequence>
<protein>
    <submittedName>
        <fullName evidence="2">Uncharacterized protein</fullName>
    </submittedName>
</protein>
<feature type="signal peptide" evidence="1">
    <location>
        <begin position="1"/>
        <end position="21"/>
    </location>
</feature>
<evidence type="ECO:0000313" key="3">
    <source>
        <dbReference type="Proteomes" id="UP000197717"/>
    </source>
</evidence>
<dbReference type="RefSeq" id="WP_088769257.1">
    <property type="nucleotide sequence ID" value="NZ_CP022133.1"/>
</dbReference>
<feature type="chain" id="PRO_5045593107" evidence="1">
    <location>
        <begin position="22"/>
        <end position="307"/>
    </location>
</feature>
<dbReference type="EMBL" id="CP022133">
    <property type="protein sequence ID" value="ASG66806.1"/>
    <property type="molecule type" value="Genomic_DNA"/>
</dbReference>
<dbReference type="Proteomes" id="UP000197717">
    <property type="component" value="Chromosome"/>
</dbReference>
<organism evidence="2 3">
    <name type="scientific">Idiomarina piscisalsi</name>
    <dbReference type="NCBI Taxonomy" id="1096243"/>
    <lineage>
        <taxon>Bacteria</taxon>
        <taxon>Pseudomonadati</taxon>
        <taxon>Pseudomonadota</taxon>
        <taxon>Gammaproteobacteria</taxon>
        <taxon>Alteromonadales</taxon>
        <taxon>Idiomarinaceae</taxon>
        <taxon>Idiomarina</taxon>
    </lineage>
</organism>
<evidence type="ECO:0000256" key="1">
    <source>
        <dbReference type="SAM" id="SignalP"/>
    </source>
</evidence>